<dbReference type="KEGG" id="aram:KAR29_07355"/>
<evidence type="ECO:0000256" key="2">
    <source>
        <dbReference type="ARBA" id="ARBA00022729"/>
    </source>
</evidence>
<dbReference type="InterPro" id="IPR004089">
    <property type="entry name" value="MCPsignal_dom"/>
</dbReference>
<dbReference type="SUPFAM" id="SSF58104">
    <property type="entry name" value="Methyl-accepting chemotaxis protein (MCP) signaling domain"/>
    <property type="match status" value="1"/>
</dbReference>
<dbReference type="Proteomes" id="UP000671879">
    <property type="component" value="Chromosome"/>
</dbReference>
<dbReference type="EMBL" id="CP072943">
    <property type="protein sequence ID" value="QTX31221.1"/>
    <property type="molecule type" value="Genomic_DNA"/>
</dbReference>
<dbReference type="AlphaFoldDB" id="A0A9Q7AN29"/>
<dbReference type="Gene3D" id="1.10.287.950">
    <property type="entry name" value="Methyl-accepting chemotaxis protein"/>
    <property type="match status" value="1"/>
</dbReference>
<dbReference type="Pfam" id="PF00015">
    <property type="entry name" value="MCPsignal"/>
    <property type="match status" value="1"/>
</dbReference>
<dbReference type="RefSeq" id="WP_274372366.1">
    <property type="nucleotide sequence ID" value="NZ_CP072943.1"/>
</dbReference>
<dbReference type="GO" id="GO:0007165">
    <property type="term" value="P:signal transduction"/>
    <property type="evidence" value="ECO:0007669"/>
    <property type="project" value="InterPro"/>
</dbReference>
<dbReference type="GO" id="GO:0055085">
    <property type="term" value="P:transmembrane transport"/>
    <property type="evidence" value="ECO:0007669"/>
    <property type="project" value="InterPro"/>
</dbReference>
<dbReference type="PANTHER" id="PTHR35841:SF1">
    <property type="entry name" value="PHOSPHONATES-BINDING PERIPLASMIC PROTEIN"/>
    <property type="match status" value="1"/>
</dbReference>
<keyword evidence="2" id="KW-0732">Signal</keyword>
<comment type="similarity">
    <text evidence="1">Belongs to the phosphate/phosphite/phosphonate binding protein family.</text>
</comment>
<accession>A0A9Q7AN29</accession>
<evidence type="ECO:0000259" key="3">
    <source>
        <dbReference type="SMART" id="SM00283"/>
    </source>
</evidence>
<dbReference type="SUPFAM" id="SSF53850">
    <property type="entry name" value="Periplasmic binding protein-like II"/>
    <property type="match status" value="1"/>
</dbReference>
<dbReference type="Pfam" id="PF12974">
    <property type="entry name" value="Phosphonate-bd"/>
    <property type="match status" value="1"/>
</dbReference>
<dbReference type="NCBIfam" id="TIGR01098">
    <property type="entry name" value="3A0109s03R"/>
    <property type="match status" value="1"/>
</dbReference>
<dbReference type="InterPro" id="IPR005770">
    <property type="entry name" value="PhnD"/>
</dbReference>
<sequence>MNVEKKAFSSDDAVLGSVESLSQRFQQMFWIGRRQGKAAEELRSSAESTRSGLDRYARGVSKIIEGFSVLSEAFVEMGAIKTTSEAAEAEARQDVLDTVQAMEKLETTLRGLAVLSETQARMTGGLLDSTAEVKAFLDRIDRIAKQTQLLALNAAIEAARAGEAGRGFNVVAQEVGKLAQSTQETARSISGALQTMGERIRSVVEGLGETERSLSSGREETQEALGRARRAGDGVLRFSESFSRLIGVLDKGRSSMEGLAHEAETLQEGTQSVLSVVETLGSSLEAETAMAREFSSSVRKVTDDLFALQSGVAARRPAEEFWVGLTPFADPQKIRDDYGPLLEEAARRLGRRMRLFVSPDYESLGKMLAQGIVDLGWFSPLAYVDAAEKYPLRPLAIPRVKGRPSYQGLIITSKGSGLRELGQLRGKRFAFVDPKSGSGYLYPRLMLKEKGYDPDRFFGEVLFLGSHDRVIGAVWEGSVDGGATYTDAWDGAARSMDLGRLDIVARTDEIPKDALAVPASMDVSQARRVGDVFLQMTPGAGAYGEAMKKLSIDGFVEADDGRYDVLRRAKAMSR</sequence>
<dbReference type="CDD" id="cd01071">
    <property type="entry name" value="PBP2_PhnD_like"/>
    <property type="match status" value="1"/>
</dbReference>
<dbReference type="GO" id="GO:0043190">
    <property type="term" value="C:ATP-binding cassette (ABC) transporter complex"/>
    <property type="evidence" value="ECO:0007669"/>
    <property type="project" value="InterPro"/>
</dbReference>
<proteinExistence type="inferred from homology"/>
<evidence type="ECO:0000313" key="5">
    <source>
        <dbReference type="Proteomes" id="UP000671879"/>
    </source>
</evidence>
<gene>
    <name evidence="4" type="primary">phnD</name>
    <name evidence="4" type="ORF">KAR29_07355</name>
</gene>
<evidence type="ECO:0000313" key="4">
    <source>
        <dbReference type="EMBL" id="QTX31221.1"/>
    </source>
</evidence>
<feature type="domain" description="Methyl-accepting transducer" evidence="3">
    <location>
        <begin position="34"/>
        <end position="302"/>
    </location>
</feature>
<protein>
    <submittedName>
        <fullName evidence="4">Phosphate/phosphite/phosphonate ABC transporter substrate-binding protein</fullName>
    </submittedName>
</protein>
<organism evidence="4 5">
    <name type="scientific">Aminithiophilus ramosus</name>
    <dbReference type="NCBI Taxonomy" id="3029084"/>
    <lineage>
        <taxon>Bacteria</taxon>
        <taxon>Thermotogati</taxon>
        <taxon>Synergistota</taxon>
        <taxon>Synergistia</taxon>
        <taxon>Synergistales</taxon>
        <taxon>Aminithiophilaceae</taxon>
        <taxon>Aminithiophilus</taxon>
    </lineage>
</organism>
<dbReference type="SMART" id="SM00283">
    <property type="entry name" value="MA"/>
    <property type="match status" value="1"/>
</dbReference>
<evidence type="ECO:0000256" key="1">
    <source>
        <dbReference type="ARBA" id="ARBA00007162"/>
    </source>
</evidence>
<reference evidence="5" key="1">
    <citation type="submission" date="2021-04" db="EMBL/GenBank/DDBJ databases">
        <title>A novel Synergistetes isolate from a pyrite-forming mixed culture.</title>
        <authorList>
            <person name="Bunk B."/>
            <person name="Sproer C."/>
            <person name="Spring S."/>
            <person name="Pester M."/>
        </authorList>
    </citation>
    <scope>NUCLEOTIDE SEQUENCE [LARGE SCALE GENOMIC DNA]</scope>
    <source>
        <strain evidence="5">J.5.4.2-T.3.5.2</strain>
    </source>
</reference>
<dbReference type="Gene3D" id="3.40.190.10">
    <property type="entry name" value="Periplasmic binding protein-like II"/>
    <property type="match status" value="2"/>
</dbReference>
<name>A0A9Q7AN29_9BACT</name>
<keyword evidence="5" id="KW-1185">Reference proteome</keyword>
<dbReference type="PANTHER" id="PTHR35841">
    <property type="entry name" value="PHOSPHONATES-BINDING PERIPLASMIC PROTEIN"/>
    <property type="match status" value="1"/>
</dbReference>